<proteinExistence type="predicted"/>
<accession>D3HTC7</accession>
<protein>
    <submittedName>
        <fullName evidence="1">Uncharacterized protein</fullName>
    </submittedName>
</protein>
<keyword evidence="2" id="KW-1185">Reference proteome</keyword>
<organism evidence="1 2">
    <name type="scientific">Legionella longbeachae serogroup 1 (strain NSW150)</name>
    <dbReference type="NCBI Taxonomy" id="661367"/>
    <lineage>
        <taxon>Bacteria</taxon>
        <taxon>Pseudomonadati</taxon>
        <taxon>Pseudomonadota</taxon>
        <taxon>Gammaproteobacteria</taxon>
        <taxon>Legionellales</taxon>
        <taxon>Legionellaceae</taxon>
        <taxon>Legionella</taxon>
    </lineage>
</organism>
<dbReference type="Proteomes" id="UP000001060">
    <property type="component" value="Chromosome"/>
</dbReference>
<dbReference type="AlphaFoldDB" id="D3HTC7"/>
<dbReference type="KEGG" id="llo:LLO_1792"/>
<evidence type="ECO:0000313" key="1">
    <source>
        <dbReference type="EMBL" id="CBJ12169.1"/>
    </source>
</evidence>
<dbReference type="EMBL" id="FN650140">
    <property type="protein sequence ID" value="CBJ12169.1"/>
    <property type="molecule type" value="Genomic_DNA"/>
</dbReference>
<dbReference type="HOGENOM" id="CLU_2396052_0_0_6"/>
<sequence>MSHKDDVIKTAKLPNFYPTFFQSSVNKKNRVIDLISLTYEKEKQKMLMYDKKMSSILIYLQFEEALASNDVINIKRLREEMNNLIERLFSSWF</sequence>
<dbReference type="RefSeq" id="WP_012979134.1">
    <property type="nucleotide sequence ID" value="NC_013861.1"/>
</dbReference>
<name>D3HTC7_LEGLN</name>
<evidence type="ECO:0000313" key="2">
    <source>
        <dbReference type="Proteomes" id="UP000001060"/>
    </source>
</evidence>
<dbReference type="GeneID" id="40926012"/>
<reference evidence="1 2" key="1">
    <citation type="journal article" date="2010" name="PLoS Genet.">
        <title>Analysis of the Legionella longbeachae genome and transcriptome uncovers unique strategies to cause Legionnaires' disease.</title>
        <authorList>
            <person name="Cazalet C."/>
            <person name="Gomez-Valero L."/>
            <person name="Rusniok C."/>
            <person name="Lomma M."/>
            <person name="Dervins-Ravault D."/>
            <person name="Newton H."/>
            <person name="Sansom F."/>
            <person name="Jarraud S."/>
            <person name="Zidane N."/>
            <person name="Ma L."/>
            <person name="Bouchier C."/>
            <person name="Etienne J."/>
            <person name="Hartland E."/>
            <person name="Buchrieser C."/>
        </authorList>
    </citation>
    <scope>NUCLEOTIDE SEQUENCE [LARGE SCALE GENOMIC DNA]</scope>
    <source>
        <strain evidence="1 2">NSW150</strain>
    </source>
</reference>
<gene>
    <name evidence="1" type="ordered locus">LLO_1792</name>
</gene>